<dbReference type="EMBL" id="AKHW03001210">
    <property type="protein sequence ID" value="KYO43224.1"/>
    <property type="molecule type" value="Genomic_DNA"/>
</dbReference>
<protein>
    <submittedName>
        <fullName evidence="2">Uncharacterized protein</fullName>
    </submittedName>
</protein>
<organism evidence="2 3">
    <name type="scientific">Alligator mississippiensis</name>
    <name type="common">American alligator</name>
    <dbReference type="NCBI Taxonomy" id="8496"/>
    <lineage>
        <taxon>Eukaryota</taxon>
        <taxon>Metazoa</taxon>
        <taxon>Chordata</taxon>
        <taxon>Craniata</taxon>
        <taxon>Vertebrata</taxon>
        <taxon>Euteleostomi</taxon>
        <taxon>Archelosauria</taxon>
        <taxon>Archosauria</taxon>
        <taxon>Crocodylia</taxon>
        <taxon>Alligatoridae</taxon>
        <taxon>Alligatorinae</taxon>
        <taxon>Alligator</taxon>
    </lineage>
</organism>
<dbReference type="Proteomes" id="UP000050525">
    <property type="component" value="Unassembled WGS sequence"/>
</dbReference>
<accession>A0A151P2B7</accession>
<proteinExistence type="predicted"/>
<feature type="compositionally biased region" description="Basic and acidic residues" evidence="1">
    <location>
        <begin position="7"/>
        <end position="21"/>
    </location>
</feature>
<evidence type="ECO:0000313" key="2">
    <source>
        <dbReference type="EMBL" id="KYO43224.1"/>
    </source>
</evidence>
<comment type="caution">
    <text evidence="2">The sequence shown here is derived from an EMBL/GenBank/DDBJ whole genome shotgun (WGS) entry which is preliminary data.</text>
</comment>
<reference evidence="2 3" key="1">
    <citation type="journal article" date="2012" name="Genome Biol.">
        <title>Sequencing three crocodilian genomes to illuminate the evolution of archosaurs and amniotes.</title>
        <authorList>
            <person name="St John J.A."/>
            <person name="Braun E.L."/>
            <person name="Isberg S.R."/>
            <person name="Miles L.G."/>
            <person name="Chong A.Y."/>
            <person name="Gongora J."/>
            <person name="Dalzell P."/>
            <person name="Moran C."/>
            <person name="Bed'hom B."/>
            <person name="Abzhanov A."/>
            <person name="Burgess S.C."/>
            <person name="Cooksey A.M."/>
            <person name="Castoe T.A."/>
            <person name="Crawford N.G."/>
            <person name="Densmore L.D."/>
            <person name="Drew J.C."/>
            <person name="Edwards S.V."/>
            <person name="Faircloth B.C."/>
            <person name="Fujita M.K."/>
            <person name="Greenwold M.J."/>
            <person name="Hoffmann F.G."/>
            <person name="Howard J.M."/>
            <person name="Iguchi T."/>
            <person name="Janes D.E."/>
            <person name="Khan S.Y."/>
            <person name="Kohno S."/>
            <person name="de Koning A.J."/>
            <person name="Lance S.L."/>
            <person name="McCarthy F.M."/>
            <person name="McCormack J.E."/>
            <person name="Merchant M.E."/>
            <person name="Peterson D.G."/>
            <person name="Pollock D.D."/>
            <person name="Pourmand N."/>
            <person name="Raney B.J."/>
            <person name="Roessler K.A."/>
            <person name="Sanford J.R."/>
            <person name="Sawyer R.H."/>
            <person name="Schmidt C.J."/>
            <person name="Triplett E.W."/>
            <person name="Tuberville T.D."/>
            <person name="Venegas-Anaya M."/>
            <person name="Howard J.T."/>
            <person name="Jarvis E.D."/>
            <person name="Guillette L.J.Jr."/>
            <person name="Glenn T.C."/>
            <person name="Green R.E."/>
            <person name="Ray D.A."/>
        </authorList>
    </citation>
    <scope>NUCLEOTIDE SEQUENCE [LARGE SCALE GENOMIC DNA]</scope>
    <source>
        <strain evidence="2">KSC_2009_1</strain>
    </source>
</reference>
<feature type="region of interest" description="Disordered" evidence="1">
    <location>
        <begin position="1"/>
        <end position="21"/>
    </location>
</feature>
<keyword evidence="3" id="KW-1185">Reference proteome</keyword>
<dbReference type="AlphaFoldDB" id="A0A151P2B7"/>
<sequence>MKKGSGRCKERSRGFGDAWDQEKGDKAMKGRLAFVHHCILTAEMVEAEVHLKQEDHLRYNRRSFKTRIGIYIPAYKNIKI</sequence>
<evidence type="ECO:0000313" key="3">
    <source>
        <dbReference type="Proteomes" id="UP000050525"/>
    </source>
</evidence>
<name>A0A151P2B7_ALLMI</name>
<evidence type="ECO:0000256" key="1">
    <source>
        <dbReference type="SAM" id="MobiDB-lite"/>
    </source>
</evidence>
<gene>
    <name evidence="2" type="ORF">Y1Q_0017542</name>
</gene>